<gene>
    <name evidence="1" type="ORF">AKG95_27765</name>
</gene>
<evidence type="ECO:0000313" key="1">
    <source>
        <dbReference type="EMBL" id="OHV94341.1"/>
    </source>
</evidence>
<proteinExistence type="predicted"/>
<name>A0A1S1U3Z7_9BURK</name>
<evidence type="ECO:0000313" key="2">
    <source>
        <dbReference type="Proteomes" id="UP000179840"/>
    </source>
</evidence>
<reference evidence="1 2" key="1">
    <citation type="submission" date="2015-06" db="EMBL/GenBank/DDBJ databases">
        <title>Draft genome sequencing of a biphenyl-degrading bacterium, Janthinobacterium lividum MEG1.</title>
        <authorList>
            <person name="Shimodaira J."/>
            <person name="Hatta T."/>
        </authorList>
    </citation>
    <scope>NUCLEOTIDE SEQUENCE [LARGE SCALE GENOMIC DNA]</scope>
    <source>
        <strain evidence="1 2">MEG1</strain>
    </source>
</reference>
<accession>A0A1S1U3Z7</accession>
<organism evidence="1 2">
    <name type="scientific">Janthinobacterium lividum</name>
    <dbReference type="NCBI Taxonomy" id="29581"/>
    <lineage>
        <taxon>Bacteria</taxon>
        <taxon>Pseudomonadati</taxon>
        <taxon>Pseudomonadota</taxon>
        <taxon>Betaproteobacteria</taxon>
        <taxon>Burkholderiales</taxon>
        <taxon>Oxalobacteraceae</taxon>
        <taxon>Janthinobacterium</taxon>
    </lineage>
</organism>
<dbReference type="SUPFAM" id="SSF52540">
    <property type="entry name" value="P-loop containing nucleoside triphosphate hydrolases"/>
    <property type="match status" value="1"/>
</dbReference>
<sequence>MRSVGQILESIANPLFLAGRTKVSQIALRDHLREWLYAKSTLLMLVDELQFVSTSQNASTLIMNTISALAELGPPVVYICNYSLAHKLMRRNHEEKDRFLSRVIVMHPPAETDPHWACVVESYLSAATLCFDFTAEQAAPELHRLTGGMYRALKDLLCEACSHAWQGNTKNKVTMNNVRNAYRSDGYTSHRADIESLTRIPTSAQVRSSRPDLVSPFSNAIEGTIATAGPTKIQPKPAEVSPVVKDTFESAISAAGRKVLRELRDASLTVPPERNGGANIKSIRKRAPVTGASLLANLNLIGYGTSSPLDDDTDK</sequence>
<dbReference type="EMBL" id="LFKP01000014">
    <property type="protein sequence ID" value="OHV94341.1"/>
    <property type="molecule type" value="Genomic_DNA"/>
</dbReference>
<dbReference type="InterPro" id="IPR027417">
    <property type="entry name" value="P-loop_NTPase"/>
</dbReference>
<dbReference type="Proteomes" id="UP000179840">
    <property type="component" value="Unassembled WGS sequence"/>
</dbReference>
<comment type="caution">
    <text evidence="1">The sequence shown here is derived from an EMBL/GenBank/DDBJ whole genome shotgun (WGS) entry which is preliminary data.</text>
</comment>
<protein>
    <submittedName>
        <fullName evidence="1">Uncharacterized protein</fullName>
    </submittedName>
</protein>
<dbReference type="AlphaFoldDB" id="A0A1S1U3Z7"/>